<evidence type="ECO:0000313" key="2">
    <source>
        <dbReference type="Proteomes" id="UP001501600"/>
    </source>
</evidence>
<proteinExistence type="predicted"/>
<dbReference type="EMBL" id="BAABLF010000021">
    <property type="protein sequence ID" value="GAA5193220.1"/>
    <property type="molecule type" value="Genomic_DNA"/>
</dbReference>
<name>A0ABP9SCV2_9GAMM</name>
<comment type="caution">
    <text evidence="1">The sequence shown here is derived from an EMBL/GenBank/DDBJ whole genome shotgun (WGS) entry which is preliminary data.</text>
</comment>
<accession>A0ABP9SCV2</accession>
<organism evidence="1 2">
    <name type="scientific">Ferrimonas gelatinilytica</name>
    <dbReference type="NCBI Taxonomy" id="1255257"/>
    <lineage>
        <taxon>Bacteria</taxon>
        <taxon>Pseudomonadati</taxon>
        <taxon>Pseudomonadota</taxon>
        <taxon>Gammaproteobacteria</taxon>
        <taxon>Alteromonadales</taxon>
        <taxon>Ferrimonadaceae</taxon>
        <taxon>Ferrimonas</taxon>
    </lineage>
</organism>
<sequence length="70" mass="8191">MARQYANIEVFHQTPAVDRSGWQARFVFWDEYTNDCFHSEGIPLEAHSSEEAIQEACHQLGVQRQFVHLK</sequence>
<reference evidence="2" key="1">
    <citation type="journal article" date="2019" name="Int. J. Syst. Evol. Microbiol.">
        <title>The Global Catalogue of Microorganisms (GCM) 10K type strain sequencing project: providing services to taxonomists for standard genome sequencing and annotation.</title>
        <authorList>
            <consortium name="The Broad Institute Genomics Platform"/>
            <consortium name="The Broad Institute Genome Sequencing Center for Infectious Disease"/>
            <person name="Wu L."/>
            <person name="Ma J."/>
        </authorList>
    </citation>
    <scope>NUCLEOTIDE SEQUENCE [LARGE SCALE GENOMIC DNA]</scope>
    <source>
        <strain evidence="2">JCM 18720</strain>
    </source>
</reference>
<dbReference type="RefSeq" id="WP_345317303.1">
    <property type="nucleotide sequence ID" value="NZ_BAABLF010000021.1"/>
</dbReference>
<keyword evidence="2" id="KW-1185">Reference proteome</keyword>
<gene>
    <name evidence="1" type="ORF">GCM10025772_23800</name>
</gene>
<dbReference type="Proteomes" id="UP001501600">
    <property type="component" value="Unassembled WGS sequence"/>
</dbReference>
<evidence type="ECO:0000313" key="1">
    <source>
        <dbReference type="EMBL" id="GAA5193220.1"/>
    </source>
</evidence>
<protein>
    <submittedName>
        <fullName evidence="1">Uncharacterized protein</fullName>
    </submittedName>
</protein>